<dbReference type="RefSeq" id="WP_093972289.1">
    <property type="nucleotide sequence ID" value="NZ_FXXQ01000001.1"/>
</dbReference>
<dbReference type="SUPFAM" id="SSF46955">
    <property type="entry name" value="Putative DNA-binding domain"/>
    <property type="match status" value="1"/>
</dbReference>
<protein>
    <submittedName>
        <fullName evidence="3">MerR family regulatory protein</fullName>
    </submittedName>
</protein>
<dbReference type="CDD" id="cd04765">
    <property type="entry name" value="HTH_MlrA-like_sg2"/>
    <property type="match status" value="1"/>
</dbReference>
<dbReference type="AlphaFoldDB" id="A0A238IV43"/>
<dbReference type="GO" id="GO:0006355">
    <property type="term" value="P:regulation of DNA-templated transcription"/>
    <property type="evidence" value="ECO:0007669"/>
    <property type="project" value="InterPro"/>
</dbReference>
<evidence type="ECO:0000259" key="2">
    <source>
        <dbReference type="PROSITE" id="PS50937"/>
    </source>
</evidence>
<sequence length="253" mass="27642">MEKSPDAFRTISEVAEWLDIPTHVLRFWESRFAQIKPVKRAGGRRYYRPSDMRLIGGVKTLLHDRGMTIRGVQKILREHGVKHVSSFSQSLDTELEDTVDETIIDHAPTSSQPAPAARETYAAEPAPDPVPEEADEEENDQIQPDMFPSADDHDDPVPMPSFVPSRTRSAPTPEPKPEPDAPAAAAPPEPAKPRIPATPDVSDTDPADDDPSFPANPGIAARLATLPTAQLAAQKDTLKAARDRLRALRDAGS</sequence>
<dbReference type="PROSITE" id="PS50937">
    <property type="entry name" value="HTH_MERR_2"/>
    <property type="match status" value="1"/>
</dbReference>
<dbReference type="EMBL" id="FXXQ01000001">
    <property type="protein sequence ID" value="SMX22318.1"/>
    <property type="molecule type" value="Genomic_DNA"/>
</dbReference>
<keyword evidence="4" id="KW-1185">Reference proteome</keyword>
<feature type="compositionally biased region" description="Acidic residues" evidence="1">
    <location>
        <begin position="202"/>
        <end position="211"/>
    </location>
</feature>
<dbReference type="OrthoDB" id="9810140at2"/>
<gene>
    <name evidence="3" type="ORF">BOA8489_00409</name>
</gene>
<feature type="domain" description="HTH merR-type" evidence="2">
    <location>
        <begin position="10"/>
        <end position="78"/>
    </location>
</feature>
<dbReference type="InterPro" id="IPR000551">
    <property type="entry name" value="MerR-type_HTH_dom"/>
</dbReference>
<organism evidence="3 4">
    <name type="scientific">Boseongicola aestuarii</name>
    <dbReference type="NCBI Taxonomy" id="1470561"/>
    <lineage>
        <taxon>Bacteria</taxon>
        <taxon>Pseudomonadati</taxon>
        <taxon>Pseudomonadota</taxon>
        <taxon>Alphaproteobacteria</taxon>
        <taxon>Rhodobacterales</taxon>
        <taxon>Paracoccaceae</taxon>
        <taxon>Boseongicola</taxon>
    </lineage>
</organism>
<feature type="region of interest" description="Disordered" evidence="1">
    <location>
        <begin position="106"/>
        <end position="220"/>
    </location>
</feature>
<feature type="compositionally biased region" description="Acidic residues" evidence="1">
    <location>
        <begin position="130"/>
        <end position="140"/>
    </location>
</feature>
<evidence type="ECO:0000256" key="1">
    <source>
        <dbReference type="SAM" id="MobiDB-lite"/>
    </source>
</evidence>
<dbReference type="Gene3D" id="1.10.1660.10">
    <property type="match status" value="1"/>
</dbReference>
<evidence type="ECO:0000313" key="3">
    <source>
        <dbReference type="EMBL" id="SMX22318.1"/>
    </source>
</evidence>
<dbReference type="Pfam" id="PF13411">
    <property type="entry name" value="MerR_1"/>
    <property type="match status" value="1"/>
</dbReference>
<proteinExistence type="predicted"/>
<dbReference type="Proteomes" id="UP000201838">
    <property type="component" value="Unassembled WGS sequence"/>
</dbReference>
<dbReference type="InterPro" id="IPR009061">
    <property type="entry name" value="DNA-bd_dom_put_sf"/>
</dbReference>
<evidence type="ECO:0000313" key="4">
    <source>
        <dbReference type="Proteomes" id="UP000201838"/>
    </source>
</evidence>
<reference evidence="4" key="1">
    <citation type="submission" date="2017-05" db="EMBL/GenBank/DDBJ databases">
        <authorList>
            <person name="Rodrigo-Torres L."/>
            <person name="Arahal R. D."/>
            <person name="Lucena T."/>
        </authorList>
    </citation>
    <scope>NUCLEOTIDE SEQUENCE [LARGE SCALE GENOMIC DNA]</scope>
    <source>
        <strain evidence="4">CECT 8489</strain>
    </source>
</reference>
<accession>A0A238IV43</accession>
<dbReference type="SMART" id="SM00422">
    <property type="entry name" value="HTH_MERR"/>
    <property type="match status" value="1"/>
</dbReference>
<dbReference type="GO" id="GO:0003677">
    <property type="term" value="F:DNA binding"/>
    <property type="evidence" value="ECO:0007669"/>
    <property type="project" value="InterPro"/>
</dbReference>
<name>A0A238IV43_9RHOB</name>